<proteinExistence type="predicted"/>
<gene>
    <name evidence="1" type="ORF">PLANPX_4203</name>
</gene>
<reference evidence="2" key="1">
    <citation type="submission" date="2019-10" db="EMBL/GenBank/DDBJ databases">
        <title>Lacipirellula parvula gen. nov., sp. nov., representing a lineage of planctomycetes widespread in freshwater anoxic habitats, and description of the family Lacipirellulaceae.</title>
        <authorList>
            <person name="Dedysh S.N."/>
            <person name="Kulichevskaya I.S."/>
            <person name="Beletsky A.V."/>
            <person name="Rakitin A.L."/>
            <person name="Mardanov A.V."/>
            <person name="Ivanova A.A."/>
            <person name="Saltykova V.X."/>
            <person name="Rijpstra W.I.C."/>
            <person name="Sinninghe Damste J.S."/>
            <person name="Ravin N.V."/>
        </authorList>
    </citation>
    <scope>NUCLEOTIDE SEQUENCE [LARGE SCALE GENOMIC DNA]</scope>
    <source>
        <strain evidence="2">PX69</strain>
    </source>
</reference>
<protein>
    <submittedName>
        <fullName evidence="1">Uncharacterized protein</fullName>
    </submittedName>
</protein>
<dbReference type="Proteomes" id="UP000326837">
    <property type="component" value="Chromosome"/>
</dbReference>
<keyword evidence="2" id="KW-1185">Reference proteome</keyword>
<dbReference type="AlphaFoldDB" id="A0A5K7XI07"/>
<dbReference type="KEGG" id="lpav:PLANPX_4203"/>
<accession>A0A5K7XI07</accession>
<sequence>MIWLDATQRHHLLRMEPDDSVIAWRIRLRAHTALELIDNGPESFVVGRMLADEIRRHEVTEWGEEAWDVADADSQGWADLYNSFLNADGDFGVDELDTLADPIVFLYRFDVHPDFANWKMAALDAFCRLFSTDAIIVALYRQAELSLEEFKAVGFNVWEGVGIEPPMEAREIHETAVWMLRDNSLMTPLAVTDYPKECPDATREHQRWVRALSERQG</sequence>
<dbReference type="EMBL" id="AP021861">
    <property type="protein sequence ID" value="BBO34591.1"/>
    <property type="molecule type" value="Genomic_DNA"/>
</dbReference>
<evidence type="ECO:0000313" key="1">
    <source>
        <dbReference type="EMBL" id="BBO34591.1"/>
    </source>
</evidence>
<evidence type="ECO:0000313" key="2">
    <source>
        <dbReference type="Proteomes" id="UP000326837"/>
    </source>
</evidence>
<organism evidence="1 2">
    <name type="scientific">Lacipirellula parvula</name>
    <dbReference type="NCBI Taxonomy" id="2650471"/>
    <lineage>
        <taxon>Bacteria</taxon>
        <taxon>Pseudomonadati</taxon>
        <taxon>Planctomycetota</taxon>
        <taxon>Planctomycetia</taxon>
        <taxon>Pirellulales</taxon>
        <taxon>Lacipirellulaceae</taxon>
        <taxon>Lacipirellula</taxon>
    </lineage>
</organism>
<name>A0A5K7XI07_9BACT</name>